<dbReference type="Gene3D" id="3.30.1330.20">
    <property type="entry name" value="Tubulin/FtsZ, C-terminal domain"/>
    <property type="match status" value="1"/>
</dbReference>
<dbReference type="PROSITE" id="PS00227">
    <property type="entry name" value="TUBULIN"/>
    <property type="match status" value="1"/>
</dbReference>
<evidence type="ECO:0000256" key="7">
    <source>
        <dbReference type="SAM" id="MobiDB-lite"/>
    </source>
</evidence>
<dbReference type="InterPro" id="IPR032907">
    <property type="entry name" value="CetZ"/>
</dbReference>
<feature type="binding site" evidence="6">
    <location>
        <begin position="106"/>
        <end position="108"/>
    </location>
    <ligand>
        <name>GTP</name>
        <dbReference type="ChEBI" id="CHEBI:37565"/>
    </ligand>
</feature>
<dbReference type="GO" id="GO:0008360">
    <property type="term" value="P:regulation of cell shape"/>
    <property type="evidence" value="ECO:0007669"/>
    <property type="project" value="UniProtKB-UniRule"/>
</dbReference>
<feature type="region of interest" description="Disordered" evidence="7">
    <location>
        <begin position="342"/>
        <end position="377"/>
    </location>
</feature>
<comment type="caution">
    <text evidence="9">The sequence shown here is derived from an EMBL/GenBank/DDBJ whole genome shotgun (WGS) entry which is preliminary data.</text>
</comment>
<dbReference type="PANTHER" id="PTHR30314:SF10">
    <property type="entry name" value="TUBULIN-LIKE PROTEIN CETZ"/>
    <property type="match status" value="1"/>
</dbReference>
<dbReference type="InterPro" id="IPR045061">
    <property type="entry name" value="FtsZ/CetZ"/>
</dbReference>
<organism evidence="9 10">
    <name type="scientific">Halolamina salina</name>
    <dbReference type="NCBI Taxonomy" id="1220023"/>
    <lineage>
        <taxon>Archaea</taxon>
        <taxon>Methanobacteriati</taxon>
        <taxon>Methanobacteriota</taxon>
        <taxon>Stenosarchaea group</taxon>
        <taxon>Halobacteria</taxon>
        <taxon>Halobacteriales</taxon>
        <taxon>Haloferacaceae</taxon>
    </lineage>
</organism>
<keyword evidence="2 6" id="KW-0963">Cytoplasm</keyword>
<feature type="binding site" evidence="6">
    <location>
        <position position="183"/>
    </location>
    <ligand>
        <name>GTP</name>
        <dbReference type="ChEBI" id="CHEBI:37565"/>
    </ligand>
</feature>
<dbReference type="InterPro" id="IPR017975">
    <property type="entry name" value="Tubulin_CS"/>
</dbReference>
<gene>
    <name evidence="6" type="primary">cetZ</name>
    <name evidence="9" type="ORF">ACFR9S_13430</name>
</gene>
<dbReference type="Proteomes" id="UP001597111">
    <property type="component" value="Unassembled WGS sequence"/>
</dbReference>
<dbReference type="InterPro" id="IPR036525">
    <property type="entry name" value="Tubulin/FtsZ_GTPase_sf"/>
</dbReference>
<dbReference type="SMART" id="SM00864">
    <property type="entry name" value="Tubulin"/>
    <property type="match status" value="1"/>
</dbReference>
<keyword evidence="10" id="KW-1185">Reference proteome</keyword>
<dbReference type="InterPro" id="IPR037103">
    <property type="entry name" value="Tubulin/FtsZ-like_C"/>
</dbReference>
<proteinExistence type="inferred from homology"/>
<comment type="similarity">
    <text evidence="1 6">Belongs to the CetZ family.</text>
</comment>
<dbReference type="RefSeq" id="WP_379818876.1">
    <property type="nucleotide sequence ID" value="NZ_JBHUDH010000176.1"/>
</dbReference>
<reference evidence="9 10" key="1">
    <citation type="journal article" date="2019" name="Int. J. Syst. Evol. Microbiol.">
        <title>The Global Catalogue of Microorganisms (GCM) 10K type strain sequencing project: providing services to taxonomists for standard genome sequencing and annotation.</title>
        <authorList>
            <consortium name="The Broad Institute Genomics Platform"/>
            <consortium name="The Broad Institute Genome Sequencing Center for Infectious Disease"/>
            <person name="Wu L."/>
            <person name="Ma J."/>
        </authorList>
    </citation>
    <scope>NUCLEOTIDE SEQUENCE [LARGE SCALE GENOMIC DNA]</scope>
    <source>
        <strain evidence="9 10">CGMCC 1.12285</strain>
    </source>
</reference>
<evidence type="ECO:0000256" key="6">
    <source>
        <dbReference type="HAMAP-Rule" id="MF_01946"/>
    </source>
</evidence>
<feature type="binding site" evidence="6">
    <location>
        <begin position="10"/>
        <end position="14"/>
    </location>
    <ligand>
        <name>GTP</name>
        <dbReference type="ChEBI" id="CHEBI:37565"/>
    </ligand>
</feature>
<evidence type="ECO:0000256" key="2">
    <source>
        <dbReference type="ARBA" id="ARBA00022490"/>
    </source>
</evidence>
<evidence type="ECO:0000256" key="5">
    <source>
        <dbReference type="ARBA" id="ARBA00023134"/>
    </source>
</evidence>
<keyword evidence="3 6" id="KW-0547">Nucleotide-binding</keyword>
<feature type="domain" description="Tubulin/FtsZ GTPase" evidence="8">
    <location>
        <begin position="2"/>
        <end position="191"/>
    </location>
</feature>
<dbReference type="Pfam" id="PF21011">
    <property type="entry name" value="CetZ_C"/>
    <property type="match status" value="1"/>
</dbReference>
<dbReference type="GO" id="GO:0005737">
    <property type="term" value="C:cytoplasm"/>
    <property type="evidence" value="ECO:0007669"/>
    <property type="project" value="UniProtKB-SubCell"/>
</dbReference>
<dbReference type="GO" id="GO:0005525">
    <property type="term" value="F:GTP binding"/>
    <property type="evidence" value="ECO:0007669"/>
    <property type="project" value="UniProtKB-UniRule"/>
</dbReference>
<feature type="binding site" evidence="6">
    <location>
        <position position="138"/>
    </location>
    <ligand>
        <name>GTP</name>
        <dbReference type="ChEBI" id="CHEBI:37565"/>
    </ligand>
</feature>
<dbReference type="Pfam" id="PF00091">
    <property type="entry name" value="Tubulin"/>
    <property type="match status" value="1"/>
</dbReference>
<dbReference type="SUPFAM" id="SSF52490">
    <property type="entry name" value="Tubulin nucleotide-binding domain-like"/>
    <property type="match status" value="1"/>
</dbReference>
<dbReference type="PRINTS" id="PR00423">
    <property type="entry name" value="CELLDVISFTSZ"/>
</dbReference>
<dbReference type="InterPro" id="IPR048737">
    <property type="entry name" value="CetZ_C"/>
</dbReference>
<keyword evidence="5 6" id="KW-0342">GTP-binding</keyword>
<evidence type="ECO:0000256" key="1">
    <source>
        <dbReference type="ARBA" id="ARBA00006877"/>
    </source>
</evidence>
<dbReference type="InterPro" id="IPR003008">
    <property type="entry name" value="Tubulin_FtsZ_GTPase"/>
</dbReference>
<comment type="function">
    <text evidence="6">Involved in cell shape control.</text>
</comment>
<dbReference type="EMBL" id="JBHUDH010000176">
    <property type="protein sequence ID" value="MFD1527281.1"/>
    <property type="molecule type" value="Genomic_DNA"/>
</dbReference>
<evidence type="ECO:0000256" key="4">
    <source>
        <dbReference type="ARBA" id="ARBA00022960"/>
    </source>
</evidence>
<dbReference type="AlphaFoldDB" id="A0ABD6B9P6"/>
<feature type="binding site" evidence="6">
    <location>
        <position position="165"/>
    </location>
    <ligand>
        <name>GTP</name>
        <dbReference type="ChEBI" id="CHEBI:37565"/>
    </ligand>
</feature>
<accession>A0ABD6B9P6</accession>
<evidence type="ECO:0000259" key="8">
    <source>
        <dbReference type="SMART" id="SM00864"/>
    </source>
</evidence>
<dbReference type="CDD" id="cd02202">
    <property type="entry name" value="CetZ_tubulin-like"/>
    <property type="match status" value="1"/>
</dbReference>
<evidence type="ECO:0000313" key="10">
    <source>
        <dbReference type="Proteomes" id="UP001597111"/>
    </source>
</evidence>
<evidence type="ECO:0000256" key="3">
    <source>
        <dbReference type="ARBA" id="ARBA00022741"/>
    </source>
</evidence>
<name>A0ABD6B9P6_9EURY</name>
<sequence length="377" mass="39244">MKTVLVGVGQAGGKVATALAEFDDEMGFRAVRDALAVNSAKADLQGLPLDTVLIGQDVVKGHGVGADNELGAEVMANDAEEVMSELSGKIGSDTEAIFVIAGLGGGTGSGGAPVLAKELSRVYDTPVYAIGILPGRDEGSLYQANAGRSLKTLAREADATILIDNDAWRETGDSVAEGMAAINESIARRIGLLLAAGEPVEDRSLGLGGGGIDRDVAQSVVDTSEVINTLRSGGLAAVGYAESEASEEPDENVNVVTSTTRKALLSGTSLPGASEADAALLVVAGRPDSLSRKGVERARSWVEEETGSMEVRGGDYPLDSDRISSLVLLSGVERSDRIQEFMDRAADAQAESHDRTEGQRKRDAAETFQNDELDDLL</sequence>
<comment type="subcellular location">
    <subcellularLocation>
        <location evidence="6">Cytoplasm</location>
    </subcellularLocation>
</comment>
<evidence type="ECO:0000313" key="9">
    <source>
        <dbReference type="EMBL" id="MFD1527281.1"/>
    </source>
</evidence>
<dbReference type="PANTHER" id="PTHR30314">
    <property type="entry name" value="CELL DIVISION PROTEIN FTSZ-RELATED"/>
    <property type="match status" value="1"/>
</dbReference>
<dbReference type="Gene3D" id="3.40.50.1440">
    <property type="entry name" value="Tubulin/FtsZ, GTPase domain"/>
    <property type="match status" value="1"/>
</dbReference>
<dbReference type="HAMAP" id="MF_01946">
    <property type="entry name" value="CetZ"/>
    <property type="match status" value="1"/>
</dbReference>
<protein>
    <recommendedName>
        <fullName evidence="6">Tubulin-like protein CetZ</fullName>
    </recommendedName>
</protein>
<keyword evidence="4 6" id="KW-0133">Cell shape</keyword>
<feature type="compositionally biased region" description="Basic and acidic residues" evidence="7">
    <location>
        <begin position="342"/>
        <end position="365"/>
    </location>
</feature>